<evidence type="ECO:0000256" key="3">
    <source>
        <dbReference type="ARBA" id="ARBA00023004"/>
    </source>
</evidence>
<dbReference type="Pfam" id="PF13442">
    <property type="entry name" value="Cytochrome_CBB3"/>
    <property type="match status" value="1"/>
</dbReference>
<proteinExistence type="predicted"/>
<keyword evidence="3 4" id="KW-0408">Iron</keyword>
<evidence type="ECO:0000313" key="7">
    <source>
        <dbReference type="Proteomes" id="UP000315673"/>
    </source>
</evidence>
<sequence length="110" mass="11559">MSRLILVPMLMLTACAPAGRDDTRVLIASQCAACHIVTGVPTARGRVGPSLVGIGRRRYIAGTLPNTPANLRRFLEHPQSVQPRGAMPELGLTPQQANAIAAYLETAGGS</sequence>
<keyword evidence="1 4" id="KW-0349">Heme</keyword>
<dbReference type="InterPro" id="IPR009056">
    <property type="entry name" value="Cyt_c-like_dom"/>
</dbReference>
<feature type="domain" description="Cytochrome c" evidence="5">
    <location>
        <begin position="14"/>
        <end position="108"/>
    </location>
</feature>
<organism evidence="6 7">
    <name type="scientific">Sphingomonas panacisoli</name>
    <dbReference type="NCBI Taxonomy" id="1813879"/>
    <lineage>
        <taxon>Bacteria</taxon>
        <taxon>Pseudomonadati</taxon>
        <taxon>Pseudomonadota</taxon>
        <taxon>Alphaproteobacteria</taxon>
        <taxon>Sphingomonadales</taxon>
        <taxon>Sphingomonadaceae</taxon>
        <taxon>Sphingomonas</taxon>
    </lineage>
</organism>
<evidence type="ECO:0000256" key="4">
    <source>
        <dbReference type="PROSITE-ProRule" id="PRU00433"/>
    </source>
</evidence>
<evidence type="ECO:0000256" key="2">
    <source>
        <dbReference type="ARBA" id="ARBA00022723"/>
    </source>
</evidence>
<keyword evidence="2 4" id="KW-0479">Metal-binding</keyword>
<reference evidence="6 7" key="1">
    <citation type="submission" date="2019-07" db="EMBL/GenBank/DDBJ databases">
        <title>Full genome sequence of Sphingomonas sp. 4R-6-7(HKS19).</title>
        <authorList>
            <person name="Im W.-T."/>
        </authorList>
    </citation>
    <scope>NUCLEOTIDE SEQUENCE [LARGE SCALE GENOMIC DNA]</scope>
    <source>
        <strain evidence="6 7">HKS19</strain>
    </source>
</reference>
<dbReference type="GO" id="GO:0020037">
    <property type="term" value="F:heme binding"/>
    <property type="evidence" value="ECO:0007669"/>
    <property type="project" value="InterPro"/>
</dbReference>
<accession>A0A5B8LG69</accession>
<evidence type="ECO:0000313" key="6">
    <source>
        <dbReference type="EMBL" id="QDZ06876.1"/>
    </source>
</evidence>
<dbReference type="OrthoDB" id="9794982at2"/>
<dbReference type="PROSITE" id="PS51257">
    <property type="entry name" value="PROKAR_LIPOPROTEIN"/>
    <property type="match status" value="1"/>
</dbReference>
<dbReference type="GO" id="GO:0009055">
    <property type="term" value="F:electron transfer activity"/>
    <property type="evidence" value="ECO:0007669"/>
    <property type="project" value="InterPro"/>
</dbReference>
<dbReference type="KEGG" id="spai:FPZ24_04770"/>
<protein>
    <submittedName>
        <fullName evidence="6">C-type cytochrome</fullName>
    </submittedName>
</protein>
<dbReference type="PROSITE" id="PS51007">
    <property type="entry name" value="CYTC"/>
    <property type="match status" value="1"/>
</dbReference>
<keyword evidence="7" id="KW-1185">Reference proteome</keyword>
<dbReference type="Proteomes" id="UP000315673">
    <property type="component" value="Chromosome"/>
</dbReference>
<dbReference type="AlphaFoldDB" id="A0A5B8LG69"/>
<gene>
    <name evidence="6" type="ORF">FPZ24_04770</name>
</gene>
<dbReference type="Gene3D" id="1.10.760.10">
    <property type="entry name" value="Cytochrome c-like domain"/>
    <property type="match status" value="1"/>
</dbReference>
<name>A0A5B8LG69_9SPHN</name>
<dbReference type="InterPro" id="IPR036909">
    <property type="entry name" value="Cyt_c-like_dom_sf"/>
</dbReference>
<dbReference type="EMBL" id="CP042306">
    <property type="protein sequence ID" value="QDZ06876.1"/>
    <property type="molecule type" value="Genomic_DNA"/>
</dbReference>
<evidence type="ECO:0000256" key="1">
    <source>
        <dbReference type="ARBA" id="ARBA00022617"/>
    </source>
</evidence>
<dbReference type="GO" id="GO:0046872">
    <property type="term" value="F:metal ion binding"/>
    <property type="evidence" value="ECO:0007669"/>
    <property type="project" value="UniProtKB-KW"/>
</dbReference>
<evidence type="ECO:0000259" key="5">
    <source>
        <dbReference type="PROSITE" id="PS51007"/>
    </source>
</evidence>
<dbReference type="SUPFAM" id="SSF46626">
    <property type="entry name" value="Cytochrome c"/>
    <property type="match status" value="1"/>
</dbReference>